<dbReference type="GO" id="GO:0016491">
    <property type="term" value="F:oxidoreductase activity"/>
    <property type="evidence" value="ECO:0007669"/>
    <property type="project" value="InterPro"/>
</dbReference>
<dbReference type="RefSeq" id="WP_104095275.1">
    <property type="nucleotide sequence ID" value="NZ_JACHBP010000001.1"/>
</dbReference>
<dbReference type="OrthoDB" id="8225825at2"/>
<dbReference type="GO" id="GO:0070967">
    <property type="term" value="F:coenzyme F420 binding"/>
    <property type="evidence" value="ECO:0007669"/>
    <property type="project" value="TreeGrafter"/>
</dbReference>
<dbReference type="Pfam" id="PF04075">
    <property type="entry name" value="F420H2_quin_red"/>
    <property type="match status" value="1"/>
</dbReference>
<dbReference type="EMBL" id="SOFI01000003">
    <property type="protein sequence ID" value="TFB79402.1"/>
    <property type="molecule type" value="Genomic_DNA"/>
</dbReference>
<dbReference type="Gene3D" id="2.30.110.10">
    <property type="entry name" value="Electron Transport, Fmn-binding Protein, Chain A"/>
    <property type="match status" value="1"/>
</dbReference>
<dbReference type="PANTHER" id="PTHR39428">
    <property type="entry name" value="F420H(2)-DEPENDENT QUINONE REDUCTASE RV1261C"/>
    <property type="match status" value="1"/>
</dbReference>
<evidence type="ECO:0000313" key="3">
    <source>
        <dbReference type="EMBL" id="TFB79402.1"/>
    </source>
</evidence>
<protein>
    <submittedName>
        <fullName evidence="3">Nitroreductase family deazaflavin-dependent oxidoreductase</fullName>
    </submittedName>
</protein>
<dbReference type="GO" id="GO:0005886">
    <property type="term" value="C:plasma membrane"/>
    <property type="evidence" value="ECO:0007669"/>
    <property type="project" value="TreeGrafter"/>
</dbReference>
<comment type="similarity">
    <text evidence="1">Belongs to the F420H(2)-dependent quinone reductase family.</text>
</comment>
<evidence type="ECO:0000256" key="1">
    <source>
        <dbReference type="ARBA" id="ARBA00008710"/>
    </source>
</evidence>
<comment type="catalytic activity">
    <reaction evidence="2">
        <text>oxidized coenzyme F420-(gamma-L-Glu)(n) + a quinol + H(+) = reduced coenzyme F420-(gamma-L-Glu)(n) + a quinone</text>
        <dbReference type="Rhea" id="RHEA:39663"/>
        <dbReference type="Rhea" id="RHEA-COMP:12939"/>
        <dbReference type="Rhea" id="RHEA-COMP:14378"/>
        <dbReference type="ChEBI" id="CHEBI:15378"/>
        <dbReference type="ChEBI" id="CHEBI:24646"/>
        <dbReference type="ChEBI" id="CHEBI:132124"/>
        <dbReference type="ChEBI" id="CHEBI:133980"/>
        <dbReference type="ChEBI" id="CHEBI:139511"/>
    </reaction>
</comment>
<dbReference type="InterPro" id="IPR012349">
    <property type="entry name" value="Split_barrel_FMN-bd"/>
</dbReference>
<organism evidence="3 4">
    <name type="scientific">Terrimesophilobacter mesophilus</name>
    <dbReference type="NCBI Taxonomy" id="433647"/>
    <lineage>
        <taxon>Bacteria</taxon>
        <taxon>Bacillati</taxon>
        <taxon>Actinomycetota</taxon>
        <taxon>Actinomycetes</taxon>
        <taxon>Micrococcales</taxon>
        <taxon>Microbacteriaceae</taxon>
        <taxon>Terrimesophilobacter</taxon>
    </lineage>
</organism>
<name>A0A4R8VBJ2_9MICO</name>
<dbReference type="NCBIfam" id="TIGR00026">
    <property type="entry name" value="hi_GC_TIGR00026"/>
    <property type="match status" value="1"/>
</dbReference>
<proteinExistence type="inferred from homology"/>
<reference evidence="3 4" key="1">
    <citation type="submission" date="2019-03" db="EMBL/GenBank/DDBJ databases">
        <title>Genomics of glacier-inhabiting Cryobacterium strains.</title>
        <authorList>
            <person name="Liu Q."/>
            <person name="Xin Y.-H."/>
        </authorList>
    </citation>
    <scope>NUCLEOTIDE SEQUENCE [LARGE SCALE GENOMIC DNA]</scope>
    <source>
        <strain evidence="3 4">CGMCC 1.10440</strain>
    </source>
</reference>
<gene>
    <name evidence="3" type="ORF">E3N84_04650</name>
</gene>
<comment type="caution">
    <text evidence="3">The sequence shown here is derived from an EMBL/GenBank/DDBJ whole genome shotgun (WGS) entry which is preliminary data.</text>
</comment>
<dbReference type="InterPro" id="IPR004378">
    <property type="entry name" value="F420H2_quin_Rdtase"/>
</dbReference>
<dbReference type="PANTHER" id="PTHR39428:SF3">
    <property type="entry name" value="DEAZAFLAVIN-DEPENDENT NITROREDUCTASE"/>
    <property type="match status" value="1"/>
</dbReference>
<evidence type="ECO:0000256" key="2">
    <source>
        <dbReference type="ARBA" id="ARBA00049106"/>
    </source>
</evidence>
<dbReference type="AlphaFoldDB" id="A0A4R8VBJ2"/>
<sequence length="145" mass="16295">MPSDRALKVMNTVNRMAQRLSRGRFGWELRGMPVLEVTTTGRKSGQRRTTLLTSPLQVDDGFIVVASRGGDDVHPAWFLNLRDDPEVMVAVQGHAARPMHAHIATPAERADLWPRVTARHPHYAGYQERTDREIPLVVLAPDPTR</sequence>
<dbReference type="Proteomes" id="UP000298488">
    <property type="component" value="Unassembled WGS sequence"/>
</dbReference>
<accession>A0A4R8VBJ2</accession>
<evidence type="ECO:0000313" key="4">
    <source>
        <dbReference type="Proteomes" id="UP000298488"/>
    </source>
</evidence>
<keyword evidence="4" id="KW-1185">Reference proteome</keyword>